<dbReference type="RefSeq" id="WP_344895654.1">
    <property type="nucleotide sequence ID" value="NZ_BAABAS010000006.1"/>
</dbReference>
<keyword evidence="1" id="KW-0812">Transmembrane</keyword>
<evidence type="ECO:0000313" key="2">
    <source>
        <dbReference type="EMBL" id="GAA4231256.1"/>
    </source>
</evidence>
<comment type="caution">
    <text evidence="2">The sequence shown here is derived from an EMBL/GenBank/DDBJ whole genome shotgun (WGS) entry which is preliminary data.</text>
</comment>
<proteinExistence type="predicted"/>
<organism evidence="2 3">
    <name type="scientific">Actinomadura meridiana</name>
    <dbReference type="NCBI Taxonomy" id="559626"/>
    <lineage>
        <taxon>Bacteria</taxon>
        <taxon>Bacillati</taxon>
        <taxon>Actinomycetota</taxon>
        <taxon>Actinomycetes</taxon>
        <taxon>Streptosporangiales</taxon>
        <taxon>Thermomonosporaceae</taxon>
        <taxon>Actinomadura</taxon>
    </lineage>
</organism>
<name>A0ABP8BZY3_9ACTN</name>
<feature type="transmembrane region" description="Helical" evidence="1">
    <location>
        <begin position="56"/>
        <end position="77"/>
    </location>
</feature>
<keyword evidence="1" id="KW-1133">Transmembrane helix</keyword>
<feature type="transmembrane region" description="Helical" evidence="1">
    <location>
        <begin position="15"/>
        <end position="35"/>
    </location>
</feature>
<protein>
    <recommendedName>
        <fullName evidence="4">Integral membrane protein</fullName>
    </recommendedName>
</protein>
<dbReference type="Proteomes" id="UP001501710">
    <property type="component" value="Unassembled WGS sequence"/>
</dbReference>
<evidence type="ECO:0000313" key="3">
    <source>
        <dbReference type="Proteomes" id="UP001501710"/>
    </source>
</evidence>
<feature type="transmembrane region" description="Helical" evidence="1">
    <location>
        <begin position="127"/>
        <end position="150"/>
    </location>
</feature>
<keyword evidence="3" id="KW-1185">Reference proteome</keyword>
<evidence type="ECO:0000256" key="1">
    <source>
        <dbReference type="SAM" id="Phobius"/>
    </source>
</evidence>
<accession>A0ABP8BZY3</accession>
<sequence>MLMPEEHFALPNPRVLLVILLVGAVVTLWLVSYVIRRLYWYSLGYRRSPGVGVRCLTAVVAAAAIGMYVWGALHLVIDKTTADQECKAAVGAARAGDVDRYEPSFVPLGFGCHVAGGGSYEAAVPGYVNPAVAVLGFTAVTLAVCAAVGASQREEAERS</sequence>
<dbReference type="EMBL" id="BAABAS010000006">
    <property type="protein sequence ID" value="GAA4231256.1"/>
    <property type="molecule type" value="Genomic_DNA"/>
</dbReference>
<evidence type="ECO:0008006" key="4">
    <source>
        <dbReference type="Google" id="ProtNLM"/>
    </source>
</evidence>
<gene>
    <name evidence="2" type="ORF">GCM10022254_27940</name>
</gene>
<reference evidence="3" key="1">
    <citation type="journal article" date="2019" name="Int. J. Syst. Evol. Microbiol.">
        <title>The Global Catalogue of Microorganisms (GCM) 10K type strain sequencing project: providing services to taxonomists for standard genome sequencing and annotation.</title>
        <authorList>
            <consortium name="The Broad Institute Genomics Platform"/>
            <consortium name="The Broad Institute Genome Sequencing Center for Infectious Disease"/>
            <person name="Wu L."/>
            <person name="Ma J."/>
        </authorList>
    </citation>
    <scope>NUCLEOTIDE SEQUENCE [LARGE SCALE GENOMIC DNA]</scope>
    <source>
        <strain evidence="3">JCM 17440</strain>
    </source>
</reference>
<keyword evidence="1" id="KW-0472">Membrane</keyword>